<dbReference type="AlphaFoldDB" id="A0A916QB26"/>
<accession>A0A916QB26</accession>
<dbReference type="InterPro" id="IPR036390">
    <property type="entry name" value="WH_DNA-bd_sf"/>
</dbReference>
<name>A0A916QB26_9FIRM</name>
<dbReference type="PANTHER" id="PTHR34580:SF1">
    <property type="entry name" value="PROTEIN PAFC"/>
    <property type="match status" value="1"/>
</dbReference>
<sequence>MSISKNKLKILYIMKTLLEKSDEKHPLSAADLNRELGQYGLSADRKTIYNDIDTLREFGMDIIQNKGGKDIGYYVGSREFELPELKLLVDSVQSSKFITSRKSEELIRKLEKLAGEYNAKQLQRNVFIYNRLKADNERIYYNVDRIHEAILENRRIAFQYTEWTIKRELVPKKNGAYYAVSPWTLTWNDDNYYLIAYDEHADMLKHYRVDKMKDTSLLQEQRLGEEKFHNFDLAAFSKKMFGMYGGRDEEVTLLCHRQLTGVILDRFGQDAMLIPEGEEQFRVRVLVTVSPQFFGWVAGLGDRVSVQEPESVRKEYRIFLENILKRYQ</sequence>
<evidence type="ECO:0000313" key="3">
    <source>
        <dbReference type="EMBL" id="GFO85368.1"/>
    </source>
</evidence>
<keyword evidence="4" id="KW-1185">Reference proteome</keyword>
<dbReference type="RefSeq" id="WP_201311072.1">
    <property type="nucleotide sequence ID" value="NZ_BLYI01000035.1"/>
</dbReference>
<dbReference type="Pfam" id="PF25583">
    <property type="entry name" value="WCX"/>
    <property type="match status" value="1"/>
</dbReference>
<dbReference type="SUPFAM" id="SSF46785">
    <property type="entry name" value="Winged helix' DNA-binding domain"/>
    <property type="match status" value="1"/>
</dbReference>
<dbReference type="InterPro" id="IPR057727">
    <property type="entry name" value="WCX_dom"/>
</dbReference>
<dbReference type="Proteomes" id="UP000613208">
    <property type="component" value="Unassembled WGS sequence"/>
</dbReference>
<dbReference type="InterPro" id="IPR026881">
    <property type="entry name" value="WYL_dom"/>
</dbReference>
<reference evidence="3" key="1">
    <citation type="submission" date="2020-06" db="EMBL/GenBank/DDBJ databases">
        <title>Characterization of fructooligosaccharide metabolism and fructooligosaccharide-degrading enzymes in human commensal butyrate producers.</title>
        <authorList>
            <person name="Tanno H."/>
            <person name="Fujii T."/>
            <person name="Hirano K."/>
            <person name="Maeno S."/>
            <person name="Tonozuka T."/>
            <person name="Sakamoto M."/>
            <person name="Ohkuma M."/>
            <person name="Tochio T."/>
            <person name="Endo A."/>
        </authorList>
    </citation>
    <scope>NUCLEOTIDE SEQUENCE</scope>
    <source>
        <strain evidence="3">JCM 17466</strain>
    </source>
</reference>
<gene>
    <name evidence="3" type="ORF">ANBU17_17150</name>
</gene>
<proteinExistence type="predicted"/>
<dbReference type="Pfam" id="PF13280">
    <property type="entry name" value="WYL"/>
    <property type="match status" value="1"/>
</dbReference>
<feature type="domain" description="WYL" evidence="1">
    <location>
        <begin position="143"/>
        <end position="214"/>
    </location>
</feature>
<protein>
    <recommendedName>
        <fullName evidence="5">WYL domain-containing protein</fullName>
    </recommendedName>
</protein>
<dbReference type="PANTHER" id="PTHR34580">
    <property type="match status" value="1"/>
</dbReference>
<dbReference type="PROSITE" id="PS52050">
    <property type="entry name" value="WYL"/>
    <property type="match status" value="1"/>
</dbReference>
<evidence type="ECO:0000259" key="2">
    <source>
        <dbReference type="Pfam" id="PF25583"/>
    </source>
</evidence>
<comment type="caution">
    <text evidence="3">The sequence shown here is derived from an EMBL/GenBank/DDBJ whole genome shotgun (WGS) entry which is preliminary data.</text>
</comment>
<evidence type="ECO:0008006" key="5">
    <source>
        <dbReference type="Google" id="ProtNLM"/>
    </source>
</evidence>
<organism evidence="3 4">
    <name type="scientific">Anaerostipes butyraticus</name>
    <dbReference type="NCBI Taxonomy" id="645466"/>
    <lineage>
        <taxon>Bacteria</taxon>
        <taxon>Bacillati</taxon>
        <taxon>Bacillota</taxon>
        <taxon>Clostridia</taxon>
        <taxon>Lachnospirales</taxon>
        <taxon>Lachnospiraceae</taxon>
        <taxon>Anaerostipes</taxon>
    </lineage>
</organism>
<dbReference type="EMBL" id="BLYI01000035">
    <property type="protein sequence ID" value="GFO85368.1"/>
    <property type="molecule type" value="Genomic_DNA"/>
</dbReference>
<feature type="domain" description="WCX" evidence="2">
    <location>
        <begin position="249"/>
        <end position="317"/>
    </location>
</feature>
<evidence type="ECO:0000259" key="1">
    <source>
        <dbReference type="Pfam" id="PF13280"/>
    </source>
</evidence>
<evidence type="ECO:0000313" key="4">
    <source>
        <dbReference type="Proteomes" id="UP000613208"/>
    </source>
</evidence>
<dbReference type="InterPro" id="IPR051534">
    <property type="entry name" value="CBASS_pafABC_assoc_protein"/>
</dbReference>